<accession>X0WV20</accession>
<comment type="caution">
    <text evidence="1">The sequence shown here is derived from an EMBL/GenBank/DDBJ whole genome shotgun (WGS) entry which is preliminary data.</text>
</comment>
<organism evidence="1">
    <name type="scientific">marine sediment metagenome</name>
    <dbReference type="NCBI Taxonomy" id="412755"/>
    <lineage>
        <taxon>unclassified sequences</taxon>
        <taxon>metagenomes</taxon>
        <taxon>ecological metagenomes</taxon>
    </lineage>
</organism>
<protein>
    <submittedName>
        <fullName evidence="1">Uncharacterized protein</fullName>
    </submittedName>
</protein>
<reference evidence="1" key="1">
    <citation type="journal article" date="2014" name="Front. Microbiol.">
        <title>High frequency of phylogenetically diverse reductive dehalogenase-homologous genes in deep subseafloor sedimentary metagenomes.</title>
        <authorList>
            <person name="Kawai M."/>
            <person name="Futagami T."/>
            <person name="Toyoda A."/>
            <person name="Takaki Y."/>
            <person name="Nishi S."/>
            <person name="Hori S."/>
            <person name="Arai W."/>
            <person name="Tsubouchi T."/>
            <person name="Morono Y."/>
            <person name="Uchiyama I."/>
            <person name="Ito T."/>
            <person name="Fujiyama A."/>
            <person name="Inagaki F."/>
            <person name="Takami H."/>
        </authorList>
    </citation>
    <scope>NUCLEOTIDE SEQUENCE</scope>
    <source>
        <strain evidence="1">Expedition CK06-06</strain>
    </source>
</reference>
<feature type="non-terminal residue" evidence="1">
    <location>
        <position position="46"/>
    </location>
</feature>
<dbReference type="EMBL" id="BARS01044279">
    <property type="protein sequence ID" value="GAG34485.1"/>
    <property type="molecule type" value="Genomic_DNA"/>
</dbReference>
<gene>
    <name evidence="1" type="ORF">S01H1_66925</name>
</gene>
<proteinExistence type="predicted"/>
<dbReference type="AlphaFoldDB" id="X0WV20"/>
<evidence type="ECO:0000313" key="1">
    <source>
        <dbReference type="EMBL" id="GAG34485.1"/>
    </source>
</evidence>
<sequence>MKVELDKVEVEGLLDLLEYRVRKRWFHRWLSPNCQKCENEAVTIIK</sequence>
<name>X0WV20_9ZZZZ</name>